<dbReference type="STRING" id="471853.Bcav_2541"/>
<dbReference type="Proteomes" id="UP000007962">
    <property type="component" value="Chromosome"/>
</dbReference>
<dbReference type="KEGG" id="bcv:Bcav_2541"/>
<dbReference type="AlphaFoldDB" id="C5BWX2"/>
<keyword evidence="1" id="KW-0175">Coiled coil</keyword>
<feature type="coiled-coil region" evidence="1">
    <location>
        <begin position="147"/>
        <end position="196"/>
    </location>
</feature>
<organism evidence="3 4">
    <name type="scientific">Beutenbergia cavernae (strain ATCC BAA-8 / DSM 12333 / CCUG 43141 / JCM 11478 / NBRC 16432 / NCIMB 13614 / HKI 0122)</name>
    <dbReference type="NCBI Taxonomy" id="471853"/>
    <lineage>
        <taxon>Bacteria</taxon>
        <taxon>Bacillati</taxon>
        <taxon>Actinomycetota</taxon>
        <taxon>Actinomycetes</taxon>
        <taxon>Micrococcales</taxon>
        <taxon>Beutenbergiaceae</taxon>
        <taxon>Beutenbergia</taxon>
    </lineage>
</organism>
<dbReference type="EMBL" id="CP001618">
    <property type="protein sequence ID" value="ACQ80788.1"/>
    <property type="molecule type" value="Genomic_DNA"/>
</dbReference>
<protein>
    <submittedName>
        <fullName evidence="3">Uncharacterized protein</fullName>
    </submittedName>
</protein>
<evidence type="ECO:0000313" key="4">
    <source>
        <dbReference type="Proteomes" id="UP000007962"/>
    </source>
</evidence>
<keyword evidence="4" id="KW-1185">Reference proteome</keyword>
<evidence type="ECO:0000313" key="3">
    <source>
        <dbReference type="EMBL" id="ACQ80788.1"/>
    </source>
</evidence>
<proteinExistence type="predicted"/>
<dbReference type="HOGENOM" id="CLU_1029214_0_0_11"/>
<name>C5BWX2_BEUC1</name>
<dbReference type="RefSeq" id="WP_015883028.1">
    <property type="nucleotide sequence ID" value="NC_012669.1"/>
</dbReference>
<dbReference type="OrthoDB" id="3692598at2"/>
<dbReference type="InterPro" id="IPR036689">
    <property type="entry name" value="ESAT-6-like_sf"/>
</dbReference>
<gene>
    <name evidence="3" type="ordered locus">Bcav_2541</name>
</gene>
<sequence length="270" mass="28050">MSSLAALEPPAEPGIAADLVAVATGRGSWLSWLVPDLVQRFLGIDLEKPTRDRFAGDWAGLARAGEAFSSLGAFHTTLADEVAQDTSDVGSDWSGNAAEAARAYLRGLVDAVEGRRQVLTEVGRRLVDVAWFVSDRAELVGARRGDLDEIDAEAARVENDLHEAERDADGLDAGRVEDLRHQLAELETRGAAVADEIARLFREVDDAVTAARDAVAGVTDALGSGPGGYDHPFAEADHGQGGVPGDAQGGVPGQSEGGGPGESEAGVSSD</sequence>
<accession>C5BWX2</accession>
<evidence type="ECO:0000256" key="1">
    <source>
        <dbReference type="SAM" id="Coils"/>
    </source>
</evidence>
<reference evidence="3 4" key="1">
    <citation type="journal article" date="2009" name="Stand. Genomic Sci.">
        <title>Complete genome sequence of Beutenbergia cavernae type strain (HKI 0122).</title>
        <authorList>
            <person name="Land M."/>
            <person name="Pukall R."/>
            <person name="Abt B."/>
            <person name="Goker M."/>
            <person name="Rohde M."/>
            <person name="Glavina Del Rio T."/>
            <person name="Tice H."/>
            <person name="Copeland A."/>
            <person name="Cheng J.F."/>
            <person name="Lucas S."/>
            <person name="Chen F."/>
            <person name="Nolan M."/>
            <person name="Bruce D."/>
            <person name="Goodwin L."/>
            <person name="Pitluck S."/>
            <person name="Ivanova N."/>
            <person name="Mavromatis K."/>
            <person name="Ovchinnikova G."/>
            <person name="Pati A."/>
            <person name="Chen A."/>
            <person name="Palaniappan K."/>
            <person name="Hauser L."/>
            <person name="Chang Y.J."/>
            <person name="Jefferies C.C."/>
            <person name="Saunders E."/>
            <person name="Brettin T."/>
            <person name="Detter J.C."/>
            <person name="Han C."/>
            <person name="Chain P."/>
            <person name="Bristow J."/>
            <person name="Eisen J.A."/>
            <person name="Markowitz V."/>
            <person name="Hugenholtz P."/>
            <person name="Kyrpides N.C."/>
            <person name="Klenk H.P."/>
            <person name="Lapidus A."/>
        </authorList>
    </citation>
    <scope>NUCLEOTIDE SEQUENCE [LARGE SCALE GENOMIC DNA]</scope>
    <source>
        <strain evidence="4">ATCC BAA-8 / DSM 12333 / NBRC 16432</strain>
    </source>
</reference>
<dbReference type="SUPFAM" id="SSF140453">
    <property type="entry name" value="EsxAB dimer-like"/>
    <property type="match status" value="1"/>
</dbReference>
<feature type="region of interest" description="Disordered" evidence="2">
    <location>
        <begin position="226"/>
        <end position="270"/>
    </location>
</feature>
<feature type="compositionally biased region" description="Gly residues" evidence="2">
    <location>
        <begin position="239"/>
        <end position="261"/>
    </location>
</feature>
<evidence type="ECO:0000256" key="2">
    <source>
        <dbReference type="SAM" id="MobiDB-lite"/>
    </source>
</evidence>